<dbReference type="EMBL" id="JBHSAY010000010">
    <property type="protein sequence ID" value="MFC4133277.1"/>
    <property type="molecule type" value="Genomic_DNA"/>
</dbReference>
<name>A0ABV8LQH8_9ACTN</name>
<comment type="caution">
    <text evidence="2">The sequence shown here is derived from an EMBL/GenBank/DDBJ whole genome shotgun (WGS) entry which is preliminary data.</text>
</comment>
<accession>A0ABV8LQH8</accession>
<sequence>MIALSTIRGRISGFAGTFAALALGVTLLATSLLVYASAAPRTPERFAAAPAVVHAPIAGNADGVVRAMRPWSAAETEKLRADLAAQPGVAQVVVDRAFYAQAVVDDRQLDATDGHNWSSALLGAYKLIEGSAPADGELVADAGLGLRPGTRVPVLTGGGPIELTVVGTVDGPGYYLSDAQAAQLAPGVLALGVWGSSTVEIERTVGERGAVVTGDARKVLEPEHDARIRWLGTQLLVAMATLGGFVTVFVVAGTFALQAAHRRRNWPCCGSSGPRPARSGG</sequence>
<keyword evidence="1" id="KW-0812">Transmembrane</keyword>
<gene>
    <name evidence="2" type="ORF">ACFOZ4_21930</name>
</gene>
<protein>
    <recommendedName>
        <fullName evidence="4">ABC transporter permease</fullName>
    </recommendedName>
</protein>
<feature type="transmembrane region" description="Helical" evidence="1">
    <location>
        <begin position="235"/>
        <end position="257"/>
    </location>
</feature>
<evidence type="ECO:0008006" key="4">
    <source>
        <dbReference type="Google" id="ProtNLM"/>
    </source>
</evidence>
<dbReference type="RefSeq" id="WP_253760920.1">
    <property type="nucleotide sequence ID" value="NZ_JAMZDZ010000001.1"/>
</dbReference>
<keyword evidence="3" id="KW-1185">Reference proteome</keyword>
<evidence type="ECO:0000313" key="3">
    <source>
        <dbReference type="Proteomes" id="UP001595816"/>
    </source>
</evidence>
<evidence type="ECO:0000313" key="2">
    <source>
        <dbReference type="EMBL" id="MFC4133277.1"/>
    </source>
</evidence>
<organism evidence="2 3">
    <name type="scientific">Hamadaea flava</name>
    <dbReference type="NCBI Taxonomy" id="1742688"/>
    <lineage>
        <taxon>Bacteria</taxon>
        <taxon>Bacillati</taxon>
        <taxon>Actinomycetota</taxon>
        <taxon>Actinomycetes</taxon>
        <taxon>Micromonosporales</taxon>
        <taxon>Micromonosporaceae</taxon>
        <taxon>Hamadaea</taxon>
    </lineage>
</organism>
<keyword evidence="1" id="KW-0472">Membrane</keyword>
<reference evidence="3" key="1">
    <citation type="journal article" date="2019" name="Int. J. Syst. Evol. Microbiol.">
        <title>The Global Catalogue of Microorganisms (GCM) 10K type strain sequencing project: providing services to taxonomists for standard genome sequencing and annotation.</title>
        <authorList>
            <consortium name="The Broad Institute Genomics Platform"/>
            <consortium name="The Broad Institute Genome Sequencing Center for Infectious Disease"/>
            <person name="Wu L."/>
            <person name="Ma J."/>
        </authorList>
    </citation>
    <scope>NUCLEOTIDE SEQUENCE [LARGE SCALE GENOMIC DNA]</scope>
    <source>
        <strain evidence="3">CGMCC 4.7289</strain>
    </source>
</reference>
<keyword evidence="1" id="KW-1133">Transmembrane helix</keyword>
<proteinExistence type="predicted"/>
<dbReference type="Proteomes" id="UP001595816">
    <property type="component" value="Unassembled WGS sequence"/>
</dbReference>
<evidence type="ECO:0000256" key="1">
    <source>
        <dbReference type="SAM" id="Phobius"/>
    </source>
</evidence>